<accession>A0A7G2CP83</accession>
<gene>
    <name evidence="1" type="ORF">ADEAN_000869000</name>
</gene>
<dbReference type="VEuPathDB" id="TriTrypDB:ADEAN_000869000"/>
<name>A0A7G2CP83_9TRYP</name>
<evidence type="ECO:0000313" key="1">
    <source>
        <dbReference type="EMBL" id="CAD2221159.1"/>
    </source>
</evidence>
<sequence length="229" mass="25181">MSRAPVTTTRGSSGPPVLLPLTVFAVGALCAWKISKTCSLSVHPKCVTVVYDTRRKAVLRTSADDELRKDDLPRVEHFSALFYMSKLLIYCSRSLVVVPPSSFFGVFTLPRSVFSEPGEAVDCVVENVAVPDGTVDMVLTLYYCIPFDSLERYLAAVGPQPPNELIGVTAAQVLRQRSNEVSVGVLLSKARREAVFTEMYTEHLATRLMSEAAVQLLKVVIENVELVEK</sequence>
<dbReference type="EMBL" id="LR877164">
    <property type="protein sequence ID" value="CAD2221159.1"/>
    <property type="molecule type" value="Genomic_DNA"/>
</dbReference>
<protein>
    <recommendedName>
        <fullName evidence="3">SPFH domain / Band 7 family</fullName>
    </recommendedName>
</protein>
<reference evidence="1 2" key="1">
    <citation type="submission" date="2020-08" db="EMBL/GenBank/DDBJ databases">
        <authorList>
            <person name="Newling K."/>
            <person name="Davey J."/>
            <person name="Forrester S."/>
        </authorList>
    </citation>
    <scope>NUCLEOTIDE SEQUENCE [LARGE SCALE GENOMIC DNA]</scope>
    <source>
        <strain evidence="2">Crithidia deanei Carvalho (ATCC PRA-265)</strain>
    </source>
</reference>
<evidence type="ECO:0000313" key="2">
    <source>
        <dbReference type="Proteomes" id="UP000515908"/>
    </source>
</evidence>
<organism evidence="1 2">
    <name type="scientific">Angomonas deanei</name>
    <dbReference type="NCBI Taxonomy" id="59799"/>
    <lineage>
        <taxon>Eukaryota</taxon>
        <taxon>Discoba</taxon>
        <taxon>Euglenozoa</taxon>
        <taxon>Kinetoplastea</taxon>
        <taxon>Metakinetoplastina</taxon>
        <taxon>Trypanosomatida</taxon>
        <taxon>Trypanosomatidae</taxon>
        <taxon>Strigomonadinae</taxon>
        <taxon>Angomonas</taxon>
    </lineage>
</organism>
<keyword evidence="2" id="KW-1185">Reference proteome</keyword>
<dbReference type="OrthoDB" id="244029at2759"/>
<dbReference type="AlphaFoldDB" id="A0A7G2CP83"/>
<dbReference type="Proteomes" id="UP000515908">
    <property type="component" value="Chromosome 20"/>
</dbReference>
<proteinExistence type="predicted"/>
<evidence type="ECO:0008006" key="3">
    <source>
        <dbReference type="Google" id="ProtNLM"/>
    </source>
</evidence>